<organism evidence="9 10">
    <name type="scientific">Luethyella okanaganae</name>
    <dbReference type="NCBI Taxonomy" id="69372"/>
    <lineage>
        <taxon>Bacteria</taxon>
        <taxon>Bacillati</taxon>
        <taxon>Actinomycetota</taxon>
        <taxon>Actinomycetes</taxon>
        <taxon>Micrococcales</taxon>
        <taxon>Microbacteriaceae</taxon>
        <taxon>Luethyella</taxon>
    </lineage>
</organism>
<evidence type="ECO:0000256" key="2">
    <source>
        <dbReference type="ARBA" id="ARBA00008847"/>
    </source>
</evidence>
<dbReference type="CDD" id="cd04725">
    <property type="entry name" value="OMP_decarboxylase_like"/>
    <property type="match status" value="1"/>
</dbReference>
<gene>
    <name evidence="9" type="primary">pyrF</name>
    <name evidence="9" type="ORF">ACFQB0_04945</name>
</gene>
<dbReference type="RefSeq" id="WP_386728301.1">
    <property type="nucleotide sequence ID" value="NZ_JBHSTP010000001.1"/>
</dbReference>
<evidence type="ECO:0000256" key="4">
    <source>
        <dbReference type="ARBA" id="ARBA00022975"/>
    </source>
</evidence>
<evidence type="ECO:0000259" key="8">
    <source>
        <dbReference type="SMART" id="SM00934"/>
    </source>
</evidence>
<evidence type="ECO:0000313" key="10">
    <source>
        <dbReference type="Proteomes" id="UP001596306"/>
    </source>
</evidence>
<dbReference type="EC" id="4.1.1.23" evidence="7"/>
<protein>
    <recommendedName>
        <fullName evidence="7">Orotidine-5'-phosphate decarboxylase</fullName>
        <ecNumber evidence="7">4.1.1.23</ecNumber>
    </recommendedName>
</protein>
<keyword evidence="5 9" id="KW-0456">Lyase</keyword>
<evidence type="ECO:0000256" key="5">
    <source>
        <dbReference type="ARBA" id="ARBA00023239"/>
    </source>
</evidence>
<dbReference type="PROSITE" id="PS00156">
    <property type="entry name" value="OMPDECASE"/>
    <property type="match status" value="1"/>
</dbReference>
<dbReference type="PANTHER" id="PTHR43375:SF1">
    <property type="entry name" value="OROTIDINE 5'-PHOSPHATE DECARBOXYLASE"/>
    <property type="match status" value="1"/>
</dbReference>
<dbReference type="GO" id="GO:0016874">
    <property type="term" value="F:ligase activity"/>
    <property type="evidence" value="ECO:0007669"/>
    <property type="project" value="UniProtKB-KW"/>
</dbReference>
<keyword evidence="3" id="KW-0210">Decarboxylase</keyword>
<sequence>MTANPPLNYGERLGAAFDRFGHLCVGIDPHPWLLDRWGLADTADGAREFGLRVVEAVWNRAGIVKPQVAFFERYGSAGYLGLERVLAEARSAGLFVIADAKRGDVGSTVEAYAQAWLTRGSPLESDAMTISAFQGVGSLAAPFALAMAADKGLFVLAATSNPEAAALQRARVGEGSSAGSTVAGAIMAEIREWNAVRPDERFGSAGVVLGATLDLASFGVDTEEEERGAILPVLAPGFGHQGASVSETRRIYGTLSPGVIVSESRGLLGAGPEGIEDAVARRAEEVEAQRGR</sequence>
<dbReference type="SUPFAM" id="SSF51366">
    <property type="entry name" value="Ribulose-phoshate binding barrel"/>
    <property type="match status" value="1"/>
</dbReference>
<dbReference type="PANTHER" id="PTHR43375">
    <property type="entry name" value="OROTIDINE 5'-PHOSPHATE DECARBOXYLASE"/>
    <property type="match status" value="1"/>
</dbReference>
<comment type="caution">
    <text evidence="9">The sequence shown here is derived from an EMBL/GenBank/DDBJ whole genome shotgun (WGS) entry which is preliminary data.</text>
</comment>
<dbReference type="InterPro" id="IPR001754">
    <property type="entry name" value="OMPdeCOase_dom"/>
</dbReference>
<evidence type="ECO:0000256" key="6">
    <source>
        <dbReference type="ARBA" id="ARBA00049157"/>
    </source>
</evidence>
<comment type="similarity">
    <text evidence="2">Belongs to the OMP decarboxylase family. Type 2 subfamily.</text>
</comment>
<keyword evidence="10" id="KW-1185">Reference proteome</keyword>
<dbReference type="Gene3D" id="3.20.20.70">
    <property type="entry name" value="Aldolase class I"/>
    <property type="match status" value="1"/>
</dbReference>
<evidence type="ECO:0000313" key="9">
    <source>
        <dbReference type="EMBL" id="MFC6355451.1"/>
    </source>
</evidence>
<dbReference type="SMART" id="SM00934">
    <property type="entry name" value="OMPdecase"/>
    <property type="match status" value="1"/>
</dbReference>
<name>A0ABW1VBZ8_9MICO</name>
<feature type="domain" description="Orotidine 5'-phosphate decarboxylase" evidence="8">
    <location>
        <begin position="22"/>
        <end position="279"/>
    </location>
</feature>
<reference evidence="10" key="1">
    <citation type="journal article" date="2019" name="Int. J. Syst. Evol. Microbiol.">
        <title>The Global Catalogue of Microorganisms (GCM) 10K type strain sequencing project: providing services to taxonomists for standard genome sequencing and annotation.</title>
        <authorList>
            <consortium name="The Broad Institute Genomics Platform"/>
            <consortium name="The Broad Institute Genome Sequencing Center for Infectious Disease"/>
            <person name="Wu L."/>
            <person name="Ma J."/>
        </authorList>
    </citation>
    <scope>NUCLEOTIDE SEQUENCE [LARGE SCALE GENOMIC DNA]</scope>
    <source>
        <strain evidence="10">CCUG 43304</strain>
    </source>
</reference>
<dbReference type="InterPro" id="IPR013785">
    <property type="entry name" value="Aldolase_TIM"/>
</dbReference>
<dbReference type="Pfam" id="PF00215">
    <property type="entry name" value="OMPdecase"/>
    <property type="match status" value="1"/>
</dbReference>
<dbReference type="GO" id="GO:0004590">
    <property type="term" value="F:orotidine-5'-phosphate decarboxylase activity"/>
    <property type="evidence" value="ECO:0007669"/>
    <property type="project" value="UniProtKB-EC"/>
</dbReference>
<dbReference type="InterPro" id="IPR011060">
    <property type="entry name" value="RibuloseP-bd_barrel"/>
</dbReference>
<dbReference type="NCBIfam" id="TIGR02127">
    <property type="entry name" value="pyrF_sub2"/>
    <property type="match status" value="1"/>
</dbReference>
<evidence type="ECO:0000256" key="7">
    <source>
        <dbReference type="NCBIfam" id="TIGR02127"/>
    </source>
</evidence>
<dbReference type="EMBL" id="JBHSTP010000001">
    <property type="protein sequence ID" value="MFC6355451.1"/>
    <property type="molecule type" value="Genomic_DNA"/>
</dbReference>
<comment type="pathway">
    <text evidence="1">Pyrimidine metabolism; UMP biosynthesis via de novo pathway; UMP from orotate: step 2/2.</text>
</comment>
<comment type="catalytic activity">
    <reaction evidence="6">
        <text>orotidine 5'-phosphate + H(+) = UMP + CO2</text>
        <dbReference type="Rhea" id="RHEA:11596"/>
        <dbReference type="ChEBI" id="CHEBI:15378"/>
        <dbReference type="ChEBI" id="CHEBI:16526"/>
        <dbReference type="ChEBI" id="CHEBI:57538"/>
        <dbReference type="ChEBI" id="CHEBI:57865"/>
        <dbReference type="EC" id="4.1.1.23"/>
    </reaction>
</comment>
<accession>A0ABW1VBZ8</accession>
<dbReference type="InterPro" id="IPR018089">
    <property type="entry name" value="OMPdecase_AS"/>
</dbReference>
<evidence type="ECO:0000256" key="3">
    <source>
        <dbReference type="ARBA" id="ARBA00022793"/>
    </source>
</evidence>
<evidence type="ECO:0000256" key="1">
    <source>
        <dbReference type="ARBA" id="ARBA00004861"/>
    </source>
</evidence>
<keyword evidence="9" id="KW-0436">Ligase</keyword>
<proteinExistence type="inferred from homology"/>
<dbReference type="InterPro" id="IPR011995">
    <property type="entry name" value="OMPdecase_type-2"/>
</dbReference>
<keyword evidence="4" id="KW-0665">Pyrimidine biosynthesis</keyword>
<dbReference type="Proteomes" id="UP001596306">
    <property type="component" value="Unassembled WGS sequence"/>
</dbReference>